<dbReference type="AlphaFoldDB" id="A0A3B0TPV0"/>
<evidence type="ECO:0000256" key="17">
    <source>
        <dbReference type="ARBA" id="ARBA00048623"/>
    </source>
</evidence>
<evidence type="ECO:0000256" key="15">
    <source>
        <dbReference type="ARBA" id="ARBA00032605"/>
    </source>
</evidence>
<dbReference type="Pfam" id="PF02654">
    <property type="entry name" value="CobS"/>
    <property type="match status" value="1"/>
</dbReference>
<dbReference type="HAMAP" id="MF_00719">
    <property type="entry name" value="CobS"/>
    <property type="match status" value="1"/>
</dbReference>
<feature type="transmembrane region" description="Helical" evidence="19">
    <location>
        <begin position="198"/>
        <end position="214"/>
    </location>
</feature>
<dbReference type="GO" id="GO:0008818">
    <property type="term" value="F:cobalamin 5'-phosphate synthase activity"/>
    <property type="evidence" value="ECO:0007669"/>
    <property type="project" value="InterPro"/>
</dbReference>
<evidence type="ECO:0000256" key="5">
    <source>
        <dbReference type="ARBA" id="ARBA00013200"/>
    </source>
</evidence>
<evidence type="ECO:0000256" key="6">
    <source>
        <dbReference type="ARBA" id="ARBA00015850"/>
    </source>
</evidence>
<dbReference type="PANTHER" id="PTHR34148:SF1">
    <property type="entry name" value="ADENOSYLCOBINAMIDE-GDP RIBAZOLETRANSFERASE"/>
    <property type="match status" value="1"/>
</dbReference>
<keyword evidence="7" id="KW-1003">Cell membrane</keyword>
<feature type="transmembrane region" description="Helical" evidence="19">
    <location>
        <begin position="54"/>
        <end position="72"/>
    </location>
</feature>
<comment type="similarity">
    <text evidence="4">Belongs to the CobS family.</text>
</comment>
<keyword evidence="12 19" id="KW-1133">Transmembrane helix</keyword>
<comment type="pathway">
    <text evidence="3">Cofactor biosynthesis; adenosylcobalamin biosynthesis; adenosylcobalamin from cob(II)yrinate a,c-diamide: step 7/7.</text>
</comment>
<feature type="transmembrane region" description="Helical" evidence="19">
    <location>
        <begin position="226"/>
        <end position="245"/>
    </location>
</feature>
<comment type="cofactor">
    <cofactor evidence="1">
        <name>Mg(2+)</name>
        <dbReference type="ChEBI" id="CHEBI:18420"/>
    </cofactor>
</comment>
<evidence type="ECO:0000256" key="4">
    <source>
        <dbReference type="ARBA" id="ARBA00010561"/>
    </source>
</evidence>
<evidence type="ECO:0000256" key="3">
    <source>
        <dbReference type="ARBA" id="ARBA00004663"/>
    </source>
</evidence>
<comment type="catalytic activity">
    <reaction evidence="17">
        <text>alpha-ribazole + adenosylcob(III)inamide-GDP = adenosylcob(III)alamin + GMP + H(+)</text>
        <dbReference type="Rhea" id="RHEA:16049"/>
        <dbReference type="ChEBI" id="CHEBI:10329"/>
        <dbReference type="ChEBI" id="CHEBI:15378"/>
        <dbReference type="ChEBI" id="CHEBI:18408"/>
        <dbReference type="ChEBI" id="CHEBI:58115"/>
        <dbReference type="ChEBI" id="CHEBI:60487"/>
        <dbReference type="EC" id="2.7.8.26"/>
    </reaction>
</comment>
<comment type="function">
    <text evidence="14">Joins adenosylcobinamide-GDP and alpha-ribazole to generate adenosylcobalamin (Ado-cobalamin). Also synthesizes adenosylcobalamin 5'-phosphate from adenosylcobinamide-GDP and alpha-ribazole 5'-phosphate.</text>
</comment>
<evidence type="ECO:0000256" key="9">
    <source>
        <dbReference type="ARBA" id="ARBA00022679"/>
    </source>
</evidence>
<accession>A0A3B0TPV0</accession>
<dbReference type="PANTHER" id="PTHR34148">
    <property type="entry name" value="ADENOSYLCOBINAMIDE-GDP RIBAZOLETRANSFERASE"/>
    <property type="match status" value="1"/>
</dbReference>
<dbReference type="GO" id="GO:0005886">
    <property type="term" value="C:plasma membrane"/>
    <property type="evidence" value="ECO:0007669"/>
    <property type="project" value="UniProtKB-SubCell"/>
</dbReference>
<dbReference type="GO" id="GO:0009236">
    <property type="term" value="P:cobalamin biosynthetic process"/>
    <property type="evidence" value="ECO:0007669"/>
    <property type="project" value="UniProtKB-UniPathway"/>
</dbReference>
<evidence type="ECO:0000256" key="10">
    <source>
        <dbReference type="ARBA" id="ARBA00022692"/>
    </source>
</evidence>
<keyword evidence="13 19" id="KW-0472">Membrane</keyword>
<evidence type="ECO:0000256" key="11">
    <source>
        <dbReference type="ARBA" id="ARBA00022842"/>
    </source>
</evidence>
<evidence type="ECO:0000256" key="16">
    <source>
        <dbReference type="ARBA" id="ARBA00032853"/>
    </source>
</evidence>
<gene>
    <name evidence="20" type="ORF">MNBD_ALPHA12-788</name>
</gene>
<keyword evidence="10 19" id="KW-0812">Transmembrane</keyword>
<dbReference type="EC" id="2.7.8.26" evidence="5"/>
<evidence type="ECO:0000256" key="1">
    <source>
        <dbReference type="ARBA" id="ARBA00001946"/>
    </source>
</evidence>
<organism evidence="20">
    <name type="scientific">hydrothermal vent metagenome</name>
    <dbReference type="NCBI Taxonomy" id="652676"/>
    <lineage>
        <taxon>unclassified sequences</taxon>
        <taxon>metagenomes</taxon>
        <taxon>ecological metagenomes</taxon>
    </lineage>
</organism>
<feature type="transmembrane region" description="Helical" evidence="19">
    <location>
        <begin position="21"/>
        <end position="42"/>
    </location>
</feature>
<evidence type="ECO:0000256" key="8">
    <source>
        <dbReference type="ARBA" id="ARBA00022573"/>
    </source>
</evidence>
<dbReference type="InterPro" id="IPR003805">
    <property type="entry name" value="CobS"/>
</dbReference>
<evidence type="ECO:0000256" key="13">
    <source>
        <dbReference type="ARBA" id="ARBA00023136"/>
    </source>
</evidence>
<sequence length="246" mass="25493">MAVRFFSRLPSGTRPHQPPSLARIAPVLGFTGILIGVFPALVLVGSSYLGLPPLLAAVFAIGLQVIITGAMAEDALADSADGLWGGATIARRLEIMKDSRQGTYGVLAIVLLIAARLAILSFLVVHSPLGAGFLWLGAQIIARQGALWLPSALSPARPDGLAQKAGILPRRTFWLSSAISALVAMVLAVPFAGFAGTGLATGIAALIIWGWTGICRSRVGGFSGDLIGALQAMVEIGVLSTFILFI</sequence>
<feature type="transmembrane region" description="Helical" evidence="19">
    <location>
        <begin position="104"/>
        <end position="126"/>
    </location>
</feature>
<proteinExistence type="inferred from homology"/>
<evidence type="ECO:0000256" key="14">
    <source>
        <dbReference type="ARBA" id="ARBA00025228"/>
    </source>
</evidence>
<evidence type="ECO:0000256" key="7">
    <source>
        <dbReference type="ARBA" id="ARBA00022475"/>
    </source>
</evidence>
<keyword evidence="11" id="KW-0460">Magnesium</keyword>
<reference evidence="20" key="1">
    <citation type="submission" date="2018-06" db="EMBL/GenBank/DDBJ databases">
        <authorList>
            <person name="Zhirakovskaya E."/>
        </authorList>
    </citation>
    <scope>NUCLEOTIDE SEQUENCE</scope>
</reference>
<evidence type="ECO:0000256" key="19">
    <source>
        <dbReference type="SAM" id="Phobius"/>
    </source>
</evidence>
<evidence type="ECO:0000313" key="20">
    <source>
        <dbReference type="EMBL" id="VAW20651.1"/>
    </source>
</evidence>
<dbReference type="UniPathway" id="UPA00148">
    <property type="reaction ID" value="UER00238"/>
</dbReference>
<dbReference type="EMBL" id="UOEO01000144">
    <property type="protein sequence ID" value="VAW20651.1"/>
    <property type="molecule type" value="Genomic_DNA"/>
</dbReference>
<evidence type="ECO:0000256" key="2">
    <source>
        <dbReference type="ARBA" id="ARBA00004651"/>
    </source>
</evidence>
<keyword evidence="9 20" id="KW-0808">Transferase</keyword>
<evidence type="ECO:0000256" key="18">
    <source>
        <dbReference type="ARBA" id="ARBA00049504"/>
    </source>
</evidence>
<dbReference type="GO" id="GO:0051073">
    <property type="term" value="F:adenosylcobinamide-GDP ribazoletransferase activity"/>
    <property type="evidence" value="ECO:0007669"/>
    <property type="project" value="UniProtKB-EC"/>
</dbReference>
<comment type="subcellular location">
    <subcellularLocation>
        <location evidence="2">Cell membrane</location>
        <topology evidence="2">Multi-pass membrane protein</topology>
    </subcellularLocation>
</comment>
<comment type="catalytic activity">
    <reaction evidence="18">
        <text>alpha-ribazole 5'-phosphate + adenosylcob(III)inamide-GDP = adenosylcob(III)alamin 5'-phosphate + GMP + H(+)</text>
        <dbReference type="Rhea" id="RHEA:23560"/>
        <dbReference type="ChEBI" id="CHEBI:15378"/>
        <dbReference type="ChEBI" id="CHEBI:57918"/>
        <dbReference type="ChEBI" id="CHEBI:58115"/>
        <dbReference type="ChEBI" id="CHEBI:60487"/>
        <dbReference type="ChEBI" id="CHEBI:60493"/>
        <dbReference type="EC" id="2.7.8.26"/>
    </reaction>
</comment>
<protein>
    <recommendedName>
        <fullName evidence="6">Adenosylcobinamide-GDP ribazoletransferase</fullName>
        <ecNumber evidence="5">2.7.8.26</ecNumber>
    </recommendedName>
    <alternativeName>
        <fullName evidence="16">Cobalamin synthase</fullName>
    </alternativeName>
    <alternativeName>
        <fullName evidence="15">Cobalamin-5'-phosphate synthase</fullName>
    </alternativeName>
</protein>
<name>A0A3B0TPV0_9ZZZZ</name>
<keyword evidence="8" id="KW-0169">Cobalamin biosynthesis</keyword>
<evidence type="ECO:0000256" key="12">
    <source>
        <dbReference type="ARBA" id="ARBA00022989"/>
    </source>
</evidence>